<dbReference type="InterPro" id="IPR011994">
    <property type="entry name" value="Cytidylate_kinase_dom"/>
</dbReference>
<evidence type="ECO:0000256" key="2">
    <source>
        <dbReference type="ARBA" id="ARBA00022679"/>
    </source>
</evidence>
<keyword evidence="11" id="KW-1185">Reference proteome</keyword>
<protein>
    <recommendedName>
        <fullName evidence="8">Cytidylate kinase</fullName>
        <shortName evidence="8">CK</shortName>
        <ecNumber evidence="8">2.7.4.25</ecNumber>
    </recommendedName>
    <alternativeName>
        <fullName evidence="8">Cytidine monophosphate kinase</fullName>
        <shortName evidence="8">CMP kinase</shortName>
    </alternativeName>
</protein>
<comment type="caution">
    <text evidence="10">The sequence shown here is derived from an EMBL/GenBank/DDBJ whole genome shotgun (WGS) entry which is preliminary data.</text>
</comment>
<evidence type="ECO:0000313" key="10">
    <source>
        <dbReference type="EMBL" id="RJF94378.1"/>
    </source>
</evidence>
<dbReference type="OrthoDB" id="9807434at2"/>
<proteinExistence type="inferred from homology"/>
<dbReference type="GO" id="GO:0006220">
    <property type="term" value="P:pyrimidine nucleotide metabolic process"/>
    <property type="evidence" value="ECO:0007669"/>
    <property type="project" value="UniProtKB-UniRule"/>
</dbReference>
<comment type="catalytic activity">
    <reaction evidence="7 8">
        <text>CMP + ATP = CDP + ADP</text>
        <dbReference type="Rhea" id="RHEA:11600"/>
        <dbReference type="ChEBI" id="CHEBI:30616"/>
        <dbReference type="ChEBI" id="CHEBI:58069"/>
        <dbReference type="ChEBI" id="CHEBI:60377"/>
        <dbReference type="ChEBI" id="CHEBI:456216"/>
        <dbReference type="EC" id="2.7.4.25"/>
    </reaction>
</comment>
<evidence type="ECO:0000256" key="7">
    <source>
        <dbReference type="ARBA" id="ARBA00048478"/>
    </source>
</evidence>
<keyword evidence="5 8" id="KW-0067">ATP-binding</keyword>
<evidence type="ECO:0000256" key="1">
    <source>
        <dbReference type="ARBA" id="ARBA00009427"/>
    </source>
</evidence>
<dbReference type="Proteomes" id="UP000284605">
    <property type="component" value="Unassembled WGS sequence"/>
</dbReference>
<sequence>MSAFVVAIDGPAAAGKGTLARRLAEAFDFAYLDTGSLYRAVALALLRAGNPQPTEAQAATAAAALDLGLTGDAALRDEATGNLASVVAAMPRVRTALLGLQRDVAVNPPGGKAGVILDGRDIGTVIYPEAPVKLFLTASVDARAARRYLELVDKGVRADLDQIRAEIAARDARDAGRATAPLKAADDAYLLDTSNLGIEDVFAKAKTIIEKARGTQA</sequence>
<evidence type="ECO:0000256" key="5">
    <source>
        <dbReference type="ARBA" id="ARBA00022840"/>
    </source>
</evidence>
<organism evidence="10 11">
    <name type="scientific">Oleomonas cavernae</name>
    <dbReference type="NCBI Taxonomy" id="2320859"/>
    <lineage>
        <taxon>Bacteria</taxon>
        <taxon>Pseudomonadati</taxon>
        <taxon>Pseudomonadota</taxon>
        <taxon>Alphaproteobacteria</taxon>
        <taxon>Acetobacterales</taxon>
        <taxon>Acetobacteraceae</taxon>
        <taxon>Oleomonas</taxon>
    </lineage>
</organism>
<dbReference type="CDD" id="cd02020">
    <property type="entry name" value="CMPK"/>
    <property type="match status" value="1"/>
</dbReference>
<name>A0A418WSZ8_9PROT</name>
<dbReference type="GO" id="GO:0036431">
    <property type="term" value="F:dCMP kinase activity"/>
    <property type="evidence" value="ECO:0007669"/>
    <property type="project" value="InterPro"/>
</dbReference>
<keyword evidence="4 8" id="KW-0418">Kinase</keyword>
<dbReference type="Pfam" id="PF02224">
    <property type="entry name" value="Cytidylate_kin"/>
    <property type="match status" value="1"/>
</dbReference>
<comment type="subcellular location">
    <subcellularLocation>
        <location evidence="8">Cytoplasm</location>
    </subcellularLocation>
</comment>
<dbReference type="HAMAP" id="MF_00238">
    <property type="entry name" value="Cytidyl_kinase_type1"/>
    <property type="match status" value="1"/>
</dbReference>
<comment type="catalytic activity">
    <reaction evidence="6 8">
        <text>dCMP + ATP = dCDP + ADP</text>
        <dbReference type="Rhea" id="RHEA:25094"/>
        <dbReference type="ChEBI" id="CHEBI:30616"/>
        <dbReference type="ChEBI" id="CHEBI:57566"/>
        <dbReference type="ChEBI" id="CHEBI:58593"/>
        <dbReference type="ChEBI" id="CHEBI:456216"/>
        <dbReference type="EC" id="2.7.4.25"/>
    </reaction>
</comment>
<keyword evidence="8" id="KW-0963">Cytoplasm</keyword>
<evidence type="ECO:0000259" key="9">
    <source>
        <dbReference type="Pfam" id="PF02224"/>
    </source>
</evidence>
<dbReference type="GO" id="GO:0005524">
    <property type="term" value="F:ATP binding"/>
    <property type="evidence" value="ECO:0007669"/>
    <property type="project" value="UniProtKB-UniRule"/>
</dbReference>
<comment type="similarity">
    <text evidence="1 8">Belongs to the cytidylate kinase family. Type 1 subfamily.</text>
</comment>
<dbReference type="InterPro" id="IPR003136">
    <property type="entry name" value="Cytidylate_kin"/>
</dbReference>
<evidence type="ECO:0000256" key="8">
    <source>
        <dbReference type="HAMAP-Rule" id="MF_00238"/>
    </source>
</evidence>
<evidence type="ECO:0000256" key="3">
    <source>
        <dbReference type="ARBA" id="ARBA00022741"/>
    </source>
</evidence>
<dbReference type="EMBL" id="QYUK01000008">
    <property type="protein sequence ID" value="RJF94378.1"/>
    <property type="molecule type" value="Genomic_DNA"/>
</dbReference>
<evidence type="ECO:0000313" key="11">
    <source>
        <dbReference type="Proteomes" id="UP000284605"/>
    </source>
</evidence>
<dbReference type="RefSeq" id="WP_119775324.1">
    <property type="nucleotide sequence ID" value="NZ_QYUK01000008.1"/>
</dbReference>
<keyword evidence="2 8" id="KW-0808">Transferase</keyword>
<reference evidence="10 11" key="1">
    <citation type="submission" date="2018-09" db="EMBL/GenBank/DDBJ databases">
        <authorList>
            <person name="Zhu H."/>
        </authorList>
    </citation>
    <scope>NUCLEOTIDE SEQUENCE [LARGE SCALE GENOMIC DNA]</scope>
    <source>
        <strain evidence="10 11">K1W22B-8</strain>
    </source>
</reference>
<dbReference type="EC" id="2.7.4.25" evidence="8"/>
<gene>
    <name evidence="8" type="primary">cmk</name>
    <name evidence="10" type="ORF">D3874_00555</name>
</gene>
<dbReference type="GO" id="GO:0036430">
    <property type="term" value="F:CMP kinase activity"/>
    <property type="evidence" value="ECO:0007669"/>
    <property type="project" value="RHEA"/>
</dbReference>
<evidence type="ECO:0000256" key="4">
    <source>
        <dbReference type="ARBA" id="ARBA00022777"/>
    </source>
</evidence>
<accession>A0A418WSZ8</accession>
<dbReference type="SUPFAM" id="SSF52540">
    <property type="entry name" value="P-loop containing nucleoside triphosphate hydrolases"/>
    <property type="match status" value="1"/>
</dbReference>
<dbReference type="InterPro" id="IPR027417">
    <property type="entry name" value="P-loop_NTPase"/>
</dbReference>
<feature type="domain" description="Cytidylate kinase" evidence="9">
    <location>
        <begin position="6"/>
        <end position="209"/>
    </location>
</feature>
<dbReference type="GO" id="GO:0005737">
    <property type="term" value="C:cytoplasm"/>
    <property type="evidence" value="ECO:0007669"/>
    <property type="project" value="UniProtKB-SubCell"/>
</dbReference>
<dbReference type="AlphaFoldDB" id="A0A418WSZ8"/>
<dbReference type="NCBIfam" id="TIGR00017">
    <property type="entry name" value="cmk"/>
    <property type="match status" value="1"/>
</dbReference>
<evidence type="ECO:0000256" key="6">
    <source>
        <dbReference type="ARBA" id="ARBA00047615"/>
    </source>
</evidence>
<feature type="binding site" evidence="8">
    <location>
        <begin position="10"/>
        <end position="18"/>
    </location>
    <ligand>
        <name>ATP</name>
        <dbReference type="ChEBI" id="CHEBI:30616"/>
    </ligand>
</feature>
<dbReference type="Gene3D" id="3.40.50.300">
    <property type="entry name" value="P-loop containing nucleotide triphosphate hydrolases"/>
    <property type="match status" value="1"/>
</dbReference>
<keyword evidence="3 8" id="KW-0547">Nucleotide-binding</keyword>